<reference evidence="2 3" key="1">
    <citation type="submission" date="2024-09" db="EMBL/GenBank/DDBJ databases">
        <authorList>
            <person name="D'Angelo T."/>
        </authorList>
    </citation>
    <scope>NUCLEOTIDE SEQUENCE [LARGE SCALE GENOMIC DNA]</scope>
    <source>
        <strain evidence="2">SAG AM-320-E07</strain>
    </source>
</reference>
<gene>
    <name evidence="2" type="ORF">ACFL6M_02745</name>
</gene>
<evidence type="ECO:0000313" key="3">
    <source>
        <dbReference type="Proteomes" id="UP001593833"/>
    </source>
</evidence>
<accession>A0ABV6YJJ6</accession>
<dbReference type="EMBL" id="JBHPKH010000018">
    <property type="protein sequence ID" value="MFC1572496.1"/>
    <property type="molecule type" value="Genomic_DNA"/>
</dbReference>
<name>A0ABV6YJJ6_UNCEI</name>
<comment type="caution">
    <text evidence="2">The sequence shown here is derived from an EMBL/GenBank/DDBJ whole genome shotgun (WGS) entry which is preliminary data.</text>
</comment>
<sequence length="78" mass="8174">MANLTATRETGWFTIVSALILLTGISIVCLNLLVNLAVKNSLATLGLVSPTPLFSALVFGRGGPACTKLTSSSNPWRI</sequence>
<proteinExistence type="predicted"/>
<organism evidence="2 3">
    <name type="scientific">Eiseniibacteriota bacterium</name>
    <dbReference type="NCBI Taxonomy" id="2212470"/>
    <lineage>
        <taxon>Bacteria</taxon>
        <taxon>Candidatus Eiseniibacteriota</taxon>
    </lineage>
</organism>
<keyword evidence="1" id="KW-1133">Transmembrane helix</keyword>
<keyword evidence="1" id="KW-0472">Membrane</keyword>
<protein>
    <recommendedName>
        <fullName evidence="4">EamA domain-containing protein</fullName>
    </recommendedName>
</protein>
<keyword evidence="1" id="KW-0812">Transmembrane</keyword>
<feature type="transmembrane region" description="Helical" evidence="1">
    <location>
        <begin position="12"/>
        <end position="34"/>
    </location>
</feature>
<evidence type="ECO:0000313" key="2">
    <source>
        <dbReference type="EMBL" id="MFC1572496.1"/>
    </source>
</evidence>
<evidence type="ECO:0000256" key="1">
    <source>
        <dbReference type="SAM" id="Phobius"/>
    </source>
</evidence>
<dbReference type="Proteomes" id="UP001593833">
    <property type="component" value="Unassembled WGS sequence"/>
</dbReference>
<evidence type="ECO:0008006" key="4">
    <source>
        <dbReference type="Google" id="ProtNLM"/>
    </source>
</evidence>
<keyword evidence="3" id="KW-1185">Reference proteome</keyword>